<dbReference type="EMBL" id="JAUOTP010000007">
    <property type="protein sequence ID" value="MDO6415824.1"/>
    <property type="molecule type" value="Genomic_DNA"/>
</dbReference>
<evidence type="ECO:0008006" key="3">
    <source>
        <dbReference type="Google" id="ProtNLM"/>
    </source>
</evidence>
<protein>
    <recommendedName>
        <fullName evidence="3">Response regulator</fullName>
    </recommendedName>
</protein>
<comment type="caution">
    <text evidence="1">The sequence shown here is derived from an EMBL/GenBank/DDBJ whole genome shotgun (WGS) entry which is preliminary data.</text>
</comment>
<accession>A0ABT8YBX8</accession>
<proteinExistence type="predicted"/>
<keyword evidence="2" id="KW-1185">Reference proteome</keyword>
<sequence length="118" mass="12497">MFPGKVLLLSGQDSFNAAYIRRSLEFCGVSLVTATGVPEELATLVPEEDLASIVGCVAVDLTPEAGVALMAQTLPFPVLFVGGQAAPSLPGPYAWMHAPFASYQVIDRLMTLCRRGTP</sequence>
<gene>
    <name evidence="1" type="ORF">Q4F19_15640</name>
</gene>
<evidence type="ECO:0000313" key="2">
    <source>
        <dbReference type="Proteomes" id="UP001169764"/>
    </source>
</evidence>
<reference evidence="1" key="1">
    <citation type="submission" date="2023-07" db="EMBL/GenBank/DDBJ databases">
        <authorList>
            <person name="Kim M."/>
        </authorList>
    </citation>
    <scope>NUCLEOTIDE SEQUENCE</scope>
    <source>
        <strain evidence="1">BIUV-7</strain>
    </source>
</reference>
<name>A0ABT8YBX8_9SPHN</name>
<evidence type="ECO:0000313" key="1">
    <source>
        <dbReference type="EMBL" id="MDO6415824.1"/>
    </source>
</evidence>
<organism evidence="1 2">
    <name type="scientific">Sphingomonas natans</name>
    <dbReference type="NCBI Taxonomy" id="3063330"/>
    <lineage>
        <taxon>Bacteria</taxon>
        <taxon>Pseudomonadati</taxon>
        <taxon>Pseudomonadota</taxon>
        <taxon>Alphaproteobacteria</taxon>
        <taxon>Sphingomonadales</taxon>
        <taxon>Sphingomonadaceae</taxon>
        <taxon>Sphingomonas</taxon>
    </lineage>
</organism>
<dbReference type="Proteomes" id="UP001169764">
    <property type="component" value="Unassembled WGS sequence"/>
</dbReference>